<feature type="region of interest" description="Disordered" evidence="1">
    <location>
        <begin position="1"/>
        <end position="59"/>
    </location>
</feature>
<protein>
    <submittedName>
        <fullName evidence="2 3">Uncharacterized protein</fullName>
    </submittedName>
</protein>
<organism evidence="2">
    <name type="scientific">Guillardia theta (strain CCMP2712)</name>
    <name type="common">Cryptophyte</name>
    <dbReference type="NCBI Taxonomy" id="905079"/>
    <lineage>
        <taxon>Eukaryota</taxon>
        <taxon>Cryptophyceae</taxon>
        <taxon>Pyrenomonadales</taxon>
        <taxon>Geminigeraceae</taxon>
        <taxon>Guillardia</taxon>
    </lineage>
</organism>
<evidence type="ECO:0000313" key="2">
    <source>
        <dbReference type="EMBL" id="EKX43859.1"/>
    </source>
</evidence>
<proteinExistence type="predicted"/>
<feature type="region of interest" description="Disordered" evidence="1">
    <location>
        <begin position="105"/>
        <end position="130"/>
    </location>
</feature>
<feature type="compositionally biased region" description="Basic and acidic residues" evidence="1">
    <location>
        <begin position="1"/>
        <end position="17"/>
    </location>
</feature>
<dbReference type="EnsemblProtists" id="EKX43859">
    <property type="protein sequence ID" value="EKX43859"/>
    <property type="gene ID" value="GUITHDRAFT_110309"/>
</dbReference>
<accession>L1J6Y1</accession>
<name>L1J6Y1_GUITC</name>
<dbReference type="RefSeq" id="XP_005830839.1">
    <property type="nucleotide sequence ID" value="XM_005830782.1"/>
</dbReference>
<dbReference type="GeneID" id="17300443"/>
<feature type="compositionally biased region" description="Polar residues" evidence="1">
    <location>
        <begin position="174"/>
        <end position="199"/>
    </location>
</feature>
<dbReference type="PaxDb" id="55529-EKX43859"/>
<feature type="region of interest" description="Disordered" evidence="1">
    <location>
        <begin position="171"/>
        <end position="244"/>
    </location>
</feature>
<reference evidence="3" key="3">
    <citation type="submission" date="2015-06" db="UniProtKB">
        <authorList>
            <consortium name="EnsemblProtists"/>
        </authorList>
    </citation>
    <scope>IDENTIFICATION</scope>
</reference>
<evidence type="ECO:0000256" key="1">
    <source>
        <dbReference type="SAM" id="MobiDB-lite"/>
    </source>
</evidence>
<dbReference type="AlphaFoldDB" id="L1J6Y1"/>
<reference evidence="4" key="2">
    <citation type="submission" date="2012-11" db="EMBL/GenBank/DDBJ databases">
        <authorList>
            <person name="Kuo A."/>
            <person name="Curtis B.A."/>
            <person name="Tanifuji G."/>
            <person name="Burki F."/>
            <person name="Gruber A."/>
            <person name="Irimia M."/>
            <person name="Maruyama S."/>
            <person name="Arias M.C."/>
            <person name="Ball S.G."/>
            <person name="Gile G.H."/>
            <person name="Hirakawa Y."/>
            <person name="Hopkins J.F."/>
            <person name="Rensing S.A."/>
            <person name="Schmutz J."/>
            <person name="Symeonidi A."/>
            <person name="Elias M."/>
            <person name="Eveleigh R.J."/>
            <person name="Herman E.K."/>
            <person name="Klute M.J."/>
            <person name="Nakayama T."/>
            <person name="Obornik M."/>
            <person name="Reyes-Prieto A."/>
            <person name="Armbrust E.V."/>
            <person name="Aves S.J."/>
            <person name="Beiko R.G."/>
            <person name="Coutinho P."/>
            <person name="Dacks J.B."/>
            <person name="Durnford D.G."/>
            <person name="Fast N.M."/>
            <person name="Green B.R."/>
            <person name="Grisdale C."/>
            <person name="Hempe F."/>
            <person name="Henrissat B."/>
            <person name="Hoppner M.P."/>
            <person name="Ishida K.-I."/>
            <person name="Kim E."/>
            <person name="Koreny L."/>
            <person name="Kroth P.G."/>
            <person name="Liu Y."/>
            <person name="Malik S.-B."/>
            <person name="Maier U.G."/>
            <person name="McRose D."/>
            <person name="Mock T."/>
            <person name="Neilson J.A."/>
            <person name="Onodera N.T."/>
            <person name="Poole A.M."/>
            <person name="Pritham E.J."/>
            <person name="Richards T.A."/>
            <person name="Rocap G."/>
            <person name="Roy S.W."/>
            <person name="Sarai C."/>
            <person name="Schaack S."/>
            <person name="Shirato S."/>
            <person name="Slamovits C.H."/>
            <person name="Spencer D.F."/>
            <person name="Suzuki S."/>
            <person name="Worden A.Z."/>
            <person name="Zauner S."/>
            <person name="Barry K."/>
            <person name="Bell C."/>
            <person name="Bharti A.K."/>
            <person name="Crow J.A."/>
            <person name="Grimwood J."/>
            <person name="Kramer R."/>
            <person name="Lindquist E."/>
            <person name="Lucas S."/>
            <person name="Salamov A."/>
            <person name="McFadden G.I."/>
            <person name="Lane C.E."/>
            <person name="Keeling P.J."/>
            <person name="Gray M.W."/>
            <person name="Grigoriev I.V."/>
            <person name="Archibald J.M."/>
        </authorList>
    </citation>
    <scope>NUCLEOTIDE SEQUENCE</scope>
    <source>
        <strain evidence="4">CCMP2712</strain>
    </source>
</reference>
<gene>
    <name evidence="2" type="ORF">GUITHDRAFT_110309</name>
</gene>
<dbReference type="EMBL" id="JH993008">
    <property type="protein sequence ID" value="EKX43859.1"/>
    <property type="molecule type" value="Genomic_DNA"/>
</dbReference>
<dbReference type="HOGENOM" id="CLU_1043724_0_0_1"/>
<dbReference type="KEGG" id="gtt:GUITHDRAFT_110309"/>
<dbReference type="Proteomes" id="UP000011087">
    <property type="component" value="Unassembled WGS sequence"/>
</dbReference>
<feature type="compositionally biased region" description="Basic and acidic residues" evidence="1">
    <location>
        <begin position="221"/>
        <end position="238"/>
    </location>
</feature>
<keyword evidence="4" id="KW-1185">Reference proteome</keyword>
<evidence type="ECO:0000313" key="4">
    <source>
        <dbReference type="Proteomes" id="UP000011087"/>
    </source>
</evidence>
<sequence length="267" mass="29541">MLSREEREALQKVEEWMAKSQAPEEVEDETETKPRSRLRRSMSVDKTSELVNNDETLARRQKLRNKLNSMGGSFNSKMGGSFNSKRGSLNMSRSPMAGIIERTQSHSTNREDTGRGLTGGYKSQQNHDVSSPLERFTAGLIGTALDWTNTNSPKSEGMSRSNSIQDGLTGLFSFFTNPKESNEASDSNANAQQGNTSDSSEPEQSDHFDPPNSGDSSRNFRGWEEKARLASEKAKEAKAAAGTARDNFVKRRASTSDLMLLDRSITM</sequence>
<evidence type="ECO:0000313" key="3">
    <source>
        <dbReference type="EnsemblProtists" id="EKX43859"/>
    </source>
</evidence>
<reference evidence="2 4" key="1">
    <citation type="journal article" date="2012" name="Nature">
        <title>Algal genomes reveal evolutionary mosaicism and the fate of nucleomorphs.</title>
        <authorList>
            <consortium name="DOE Joint Genome Institute"/>
            <person name="Curtis B.A."/>
            <person name="Tanifuji G."/>
            <person name="Burki F."/>
            <person name="Gruber A."/>
            <person name="Irimia M."/>
            <person name="Maruyama S."/>
            <person name="Arias M.C."/>
            <person name="Ball S.G."/>
            <person name="Gile G.H."/>
            <person name="Hirakawa Y."/>
            <person name="Hopkins J.F."/>
            <person name="Kuo A."/>
            <person name="Rensing S.A."/>
            <person name="Schmutz J."/>
            <person name="Symeonidi A."/>
            <person name="Elias M."/>
            <person name="Eveleigh R.J."/>
            <person name="Herman E.K."/>
            <person name="Klute M.J."/>
            <person name="Nakayama T."/>
            <person name="Obornik M."/>
            <person name="Reyes-Prieto A."/>
            <person name="Armbrust E.V."/>
            <person name="Aves S.J."/>
            <person name="Beiko R.G."/>
            <person name="Coutinho P."/>
            <person name="Dacks J.B."/>
            <person name="Durnford D.G."/>
            <person name="Fast N.M."/>
            <person name="Green B.R."/>
            <person name="Grisdale C.J."/>
            <person name="Hempel F."/>
            <person name="Henrissat B."/>
            <person name="Hoppner M.P."/>
            <person name="Ishida K."/>
            <person name="Kim E."/>
            <person name="Koreny L."/>
            <person name="Kroth P.G."/>
            <person name="Liu Y."/>
            <person name="Malik S.B."/>
            <person name="Maier U.G."/>
            <person name="McRose D."/>
            <person name="Mock T."/>
            <person name="Neilson J.A."/>
            <person name="Onodera N.T."/>
            <person name="Poole A.M."/>
            <person name="Pritham E.J."/>
            <person name="Richards T.A."/>
            <person name="Rocap G."/>
            <person name="Roy S.W."/>
            <person name="Sarai C."/>
            <person name="Schaack S."/>
            <person name="Shirato S."/>
            <person name="Slamovits C.H."/>
            <person name="Spencer D.F."/>
            <person name="Suzuki S."/>
            <person name="Worden A.Z."/>
            <person name="Zauner S."/>
            <person name="Barry K."/>
            <person name="Bell C."/>
            <person name="Bharti A.K."/>
            <person name="Crow J.A."/>
            <person name="Grimwood J."/>
            <person name="Kramer R."/>
            <person name="Lindquist E."/>
            <person name="Lucas S."/>
            <person name="Salamov A."/>
            <person name="McFadden G.I."/>
            <person name="Lane C.E."/>
            <person name="Keeling P.J."/>
            <person name="Gray M.W."/>
            <person name="Grigoriev I.V."/>
            <person name="Archibald J.M."/>
        </authorList>
    </citation>
    <scope>NUCLEOTIDE SEQUENCE</scope>
    <source>
        <strain evidence="2 4">CCMP2712</strain>
    </source>
</reference>